<organism evidence="3 5">
    <name type="scientific">Streptomyces gougerotii</name>
    <dbReference type="NCBI Taxonomy" id="53448"/>
    <lineage>
        <taxon>Bacteria</taxon>
        <taxon>Bacillati</taxon>
        <taxon>Actinomycetota</taxon>
        <taxon>Actinomycetes</taxon>
        <taxon>Kitasatosporales</taxon>
        <taxon>Streptomycetaceae</taxon>
        <taxon>Streptomyces</taxon>
        <taxon>Streptomyces diastaticus group</taxon>
    </lineage>
</organism>
<dbReference type="EMBL" id="BLLO01000025">
    <property type="protein sequence ID" value="GFH79893.1"/>
    <property type="molecule type" value="Genomic_DNA"/>
</dbReference>
<evidence type="ECO:0000313" key="5">
    <source>
        <dbReference type="Proteomes" id="UP000660975"/>
    </source>
</evidence>
<dbReference type="Proteomes" id="UP000660975">
    <property type="component" value="Unassembled WGS sequence"/>
</dbReference>
<feature type="region of interest" description="Disordered" evidence="1">
    <location>
        <begin position="43"/>
        <end position="70"/>
    </location>
</feature>
<feature type="compositionally biased region" description="Basic and acidic residues" evidence="1">
    <location>
        <begin position="49"/>
        <end position="58"/>
    </location>
</feature>
<evidence type="ECO:0000313" key="3">
    <source>
        <dbReference type="EMBL" id="GGU63371.1"/>
    </source>
</evidence>
<gene>
    <name evidence="3" type="ORF">GCM10010227_16110</name>
    <name evidence="2" type="ORF">Sgou_45630</name>
</gene>
<dbReference type="AlphaFoldDB" id="A0A8H9LJM2"/>
<evidence type="ECO:0000313" key="4">
    <source>
        <dbReference type="Proteomes" id="UP000480804"/>
    </source>
</evidence>
<dbReference type="Proteomes" id="UP000480804">
    <property type="component" value="Unassembled WGS sequence"/>
</dbReference>
<dbReference type="EMBL" id="BMSC01000003">
    <property type="protein sequence ID" value="GGU63371.1"/>
    <property type="molecule type" value="Genomic_DNA"/>
</dbReference>
<comment type="caution">
    <text evidence="3">The sequence shown here is derived from an EMBL/GenBank/DDBJ whole genome shotgun (WGS) entry which is preliminary data.</text>
</comment>
<reference evidence="2 4" key="2">
    <citation type="submission" date="2020-02" db="EMBL/GenBank/DDBJ databases">
        <title>Whole genome shotgun sequence of Streptomyces gougerotii NBRC 13043.</title>
        <authorList>
            <person name="Ichikawa N."/>
            <person name="Komaki H."/>
            <person name="Tamura T."/>
        </authorList>
    </citation>
    <scope>NUCLEOTIDE SEQUENCE [LARGE SCALE GENOMIC DNA]</scope>
    <source>
        <strain evidence="2 4">NBRC 13043</strain>
    </source>
</reference>
<evidence type="ECO:0000313" key="2">
    <source>
        <dbReference type="EMBL" id="GFH79893.1"/>
    </source>
</evidence>
<name>A0A8H9LJM2_9ACTN</name>
<reference evidence="3" key="3">
    <citation type="submission" date="2020-09" db="EMBL/GenBank/DDBJ databases">
        <authorList>
            <person name="Sun Q."/>
            <person name="Ohkuma M."/>
        </authorList>
    </citation>
    <scope>NUCLEOTIDE SEQUENCE</scope>
    <source>
        <strain evidence="3">JCM 4136</strain>
    </source>
</reference>
<accession>A0A8H9LJM2</accession>
<protein>
    <submittedName>
        <fullName evidence="3">Uncharacterized protein</fullName>
    </submittedName>
</protein>
<proteinExistence type="predicted"/>
<sequence>MVQQWLLLTRVAALFMGTGMGLSDCRRWKGVVPAAGQVVRPDGTAAAVRPERGSAWRERCRRRGEASVPR</sequence>
<keyword evidence="4" id="KW-1185">Reference proteome</keyword>
<reference evidence="3" key="1">
    <citation type="journal article" date="2014" name="Int. J. Syst. Evol. Microbiol.">
        <title>Complete genome sequence of Corynebacterium casei LMG S-19264T (=DSM 44701T), isolated from a smear-ripened cheese.</title>
        <authorList>
            <consortium name="US DOE Joint Genome Institute (JGI-PGF)"/>
            <person name="Walter F."/>
            <person name="Albersmeier A."/>
            <person name="Kalinowski J."/>
            <person name="Ruckert C."/>
        </authorList>
    </citation>
    <scope>NUCLEOTIDE SEQUENCE</scope>
    <source>
        <strain evidence="3">JCM 4136</strain>
    </source>
</reference>
<evidence type="ECO:0000256" key="1">
    <source>
        <dbReference type="SAM" id="MobiDB-lite"/>
    </source>
</evidence>